<evidence type="ECO:0000313" key="4">
    <source>
        <dbReference type="EMBL" id="MDF4023754.1"/>
    </source>
</evidence>
<dbReference type="EC" id="2.3.1.-" evidence="4"/>
<accession>A0ABT6B6N6</accession>
<dbReference type="GO" id="GO:0016746">
    <property type="term" value="F:acyltransferase activity"/>
    <property type="evidence" value="ECO:0007669"/>
    <property type="project" value="UniProtKB-KW"/>
</dbReference>
<evidence type="ECO:0000256" key="2">
    <source>
        <dbReference type="ARBA" id="ARBA00023315"/>
    </source>
</evidence>
<evidence type="ECO:0000256" key="1">
    <source>
        <dbReference type="ARBA" id="ARBA00022679"/>
    </source>
</evidence>
<dbReference type="InterPro" id="IPR050832">
    <property type="entry name" value="Bact_Acetyltransf"/>
</dbReference>
<keyword evidence="5" id="KW-1185">Reference proteome</keyword>
<dbReference type="Pfam" id="PF00583">
    <property type="entry name" value="Acetyltransf_1"/>
    <property type="match status" value="1"/>
</dbReference>
<name>A0ABT6B6N6_9GAMM</name>
<dbReference type="Proteomes" id="UP001528850">
    <property type="component" value="Unassembled WGS sequence"/>
</dbReference>
<protein>
    <submittedName>
        <fullName evidence="4">GNAT family N-acetyltransferase</fullName>
        <ecNumber evidence="4">2.3.1.-</ecNumber>
    </submittedName>
</protein>
<proteinExistence type="predicted"/>
<dbReference type="SUPFAM" id="SSF55729">
    <property type="entry name" value="Acyl-CoA N-acyltransferases (Nat)"/>
    <property type="match status" value="1"/>
</dbReference>
<dbReference type="PROSITE" id="PS51186">
    <property type="entry name" value="GNAT"/>
    <property type="match status" value="1"/>
</dbReference>
<dbReference type="InterPro" id="IPR016181">
    <property type="entry name" value="Acyl_CoA_acyltransferase"/>
</dbReference>
<gene>
    <name evidence="4" type="ORF">P3W24_02030</name>
</gene>
<organism evidence="4 5">
    <name type="scientific">Luteibacter sahnii</name>
    <dbReference type="NCBI Taxonomy" id="3021977"/>
    <lineage>
        <taxon>Bacteria</taxon>
        <taxon>Pseudomonadati</taxon>
        <taxon>Pseudomonadota</taxon>
        <taxon>Gammaproteobacteria</taxon>
        <taxon>Lysobacterales</taxon>
        <taxon>Rhodanobacteraceae</taxon>
        <taxon>Luteibacter</taxon>
    </lineage>
</organism>
<keyword evidence="1 4" id="KW-0808">Transferase</keyword>
<dbReference type="PANTHER" id="PTHR43877">
    <property type="entry name" value="AMINOALKYLPHOSPHONATE N-ACETYLTRANSFERASE-RELATED-RELATED"/>
    <property type="match status" value="1"/>
</dbReference>
<sequence length="172" mass="18997">MASFPLRAASILDAAPTGLTLRPATDDDMAFLRQLYAASRHDEMAAVPWPDAAREAFLASQFALQHAHYLSHYACAAFLIVMEGTRPIGRLYVDERERDLHVIDISLTLADQGHGWGSALMRVLMRQASARGKGVTLQVSRFNPCAHALYRRLGFIEAPGGDAAYLPMRWVS</sequence>
<dbReference type="PANTHER" id="PTHR43877:SF2">
    <property type="entry name" value="AMINOALKYLPHOSPHONATE N-ACETYLTRANSFERASE-RELATED"/>
    <property type="match status" value="1"/>
</dbReference>
<dbReference type="InterPro" id="IPR000182">
    <property type="entry name" value="GNAT_dom"/>
</dbReference>
<dbReference type="Gene3D" id="3.40.630.30">
    <property type="match status" value="1"/>
</dbReference>
<dbReference type="EMBL" id="JARJJS010000001">
    <property type="protein sequence ID" value="MDF4023754.1"/>
    <property type="molecule type" value="Genomic_DNA"/>
</dbReference>
<comment type="caution">
    <text evidence="4">The sequence shown here is derived from an EMBL/GenBank/DDBJ whole genome shotgun (WGS) entry which is preliminary data.</text>
</comment>
<evidence type="ECO:0000313" key="5">
    <source>
        <dbReference type="Proteomes" id="UP001528850"/>
    </source>
</evidence>
<keyword evidence="2 4" id="KW-0012">Acyltransferase</keyword>
<feature type="domain" description="N-acetyltransferase" evidence="3">
    <location>
        <begin position="19"/>
        <end position="172"/>
    </location>
</feature>
<reference evidence="4 5" key="1">
    <citation type="journal article" date="2024" name="Curr. Microbiol.">
        <title>Luteibacter sahnii sp. nov., A Novel Yellow-Colored Xanthomonadin Pigment Producing Probiotic Bacterium from Healthy Rice Seed Microbiome.</title>
        <authorList>
            <person name="Jaiswal G."/>
            <person name="Rana R."/>
            <person name="Nayak P.K."/>
            <person name="Chouhan R."/>
            <person name="Gandhi S.G."/>
            <person name="Patel H.K."/>
            <person name="Patil P.B."/>
        </authorList>
    </citation>
    <scope>NUCLEOTIDE SEQUENCE [LARGE SCALE GENOMIC DNA]</scope>
    <source>
        <strain evidence="4 5">PPL201</strain>
    </source>
</reference>
<evidence type="ECO:0000259" key="3">
    <source>
        <dbReference type="PROSITE" id="PS51186"/>
    </source>
</evidence>